<gene>
    <name evidence="2" type="ORF">OGATHE_005294</name>
</gene>
<keyword evidence="3" id="KW-1185">Reference proteome</keyword>
<comment type="caution">
    <text evidence="2">The sequence shown here is derived from an EMBL/GenBank/DDBJ whole genome shotgun (WGS) entry which is preliminary data.</text>
</comment>
<evidence type="ECO:0000313" key="3">
    <source>
        <dbReference type="Proteomes" id="UP000788993"/>
    </source>
</evidence>
<name>A0A9P8NWM6_9ASCO</name>
<feature type="compositionally biased region" description="Polar residues" evidence="1">
    <location>
        <begin position="1"/>
        <end position="12"/>
    </location>
</feature>
<evidence type="ECO:0000256" key="1">
    <source>
        <dbReference type="SAM" id="MobiDB-lite"/>
    </source>
</evidence>
<dbReference type="Proteomes" id="UP000788993">
    <property type="component" value="Unassembled WGS sequence"/>
</dbReference>
<reference evidence="2" key="2">
    <citation type="submission" date="2021-01" db="EMBL/GenBank/DDBJ databases">
        <authorList>
            <person name="Schikora-Tamarit M.A."/>
        </authorList>
    </citation>
    <scope>NUCLEOTIDE SEQUENCE</scope>
    <source>
        <strain evidence="2">NCAIM Y.01608</strain>
    </source>
</reference>
<accession>A0A9P8NWM6</accession>
<dbReference type="AlphaFoldDB" id="A0A9P8NWM6"/>
<organism evidence="2 3">
    <name type="scientific">Ogataea polymorpha</name>
    <dbReference type="NCBI Taxonomy" id="460523"/>
    <lineage>
        <taxon>Eukaryota</taxon>
        <taxon>Fungi</taxon>
        <taxon>Dikarya</taxon>
        <taxon>Ascomycota</taxon>
        <taxon>Saccharomycotina</taxon>
        <taxon>Pichiomycetes</taxon>
        <taxon>Pichiales</taxon>
        <taxon>Pichiaceae</taxon>
        <taxon>Ogataea</taxon>
    </lineage>
</organism>
<proteinExistence type="predicted"/>
<evidence type="ECO:0000313" key="2">
    <source>
        <dbReference type="EMBL" id="KAH3660962.1"/>
    </source>
</evidence>
<protein>
    <submittedName>
        <fullName evidence="2">Uncharacterized protein</fullName>
    </submittedName>
</protein>
<reference evidence="2" key="1">
    <citation type="journal article" date="2021" name="Open Biol.">
        <title>Shared evolutionary footprints suggest mitochondrial oxidative damage underlies multiple complex I losses in fungi.</title>
        <authorList>
            <person name="Schikora-Tamarit M.A."/>
            <person name="Marcet-Houben M."/>
            <person name="Nosek J."/>
            <person name="Gabaldon T."/>
        </authorList>
    </citation>
    <scope>NUCLEOTIDE SEQUENCE</scope>
    <source>
        <strain evidence="2">NCAIM Y.01608</strain>
    </source>
</reference>
<dbReference type="EMBL" id="JAEUBD010001468">
    <property type="protein sequence ID" value="KAH3660962.1"/>
    <property type="molecule type" value="Genomic_DNA"/>
</dbReference>
<feature type="region of interest" description="Disordered" evidence="1">
    <location>
        <begin position="1"/>
        <end position="22"/>
    </location>
</feature>
<sequence length="86" mass="9433">METLRLLTSESTDPSEEPNNCRDMEMTNSVYLIVLKLFGVSILGDKFFMSIVAGVVPITSPATQLPGLKISKNLATSDHQDTTLFI</sequence>